<sequence>MGITVDCSFFSFLKTMHEPKAKTDTTNRNLKKINKKNTSISMMGVPPIDSGTCSLRVKSKSSMLPVKLRERKLTQKRTPDRKEVIAESKYEPQYRQKISTTESC</sequence>
<name>A0A835NBN8_9ROSI</name>
<dbReference type="Proteomes" id="UP000657918">
    <property type="component" value="Unassembled WGS sequence"/>
</dbReference>
<gene>
    <name evidence="2" type="ORF">SADUNF_Sadunf01G0160900</name>
</gene>
<dbReference type="EMBL" id="JADGMS010000001">
    <property type="protein sequence ID" value="KAF9690102.1"/>
    <property type="molecule type" value="Genomic_DNA"/>
</dbReference>
<comment type="caution">
    <text evidence="2">The sequence shown here is derived from an EMBL/GenBank/DDBJ whole genome shotgun (WGS) entry which is preliminary data.</text>
</comment>
<organism evidence="2 3">
    <name type="scientific">Salix dunnii</name>
    <dbReference type="NCBI Taxonomy" id="1413687"/>
    <lineage>
        <taxon>Eukaryota</taxon>
        <taxon>Viridiplantae</taxon>
        <taxon>Streptophyta</taxon>
        <taxon>Embryophyta</taxon>
        <taxon>Tracheophyta</taxon>
        <taxon>Spermatophyta</taxon>
        <taxon>Magnoliopsida</taxon>
        <taxon>eudicotyledons</taxon>
        <taxon>Gunneridae</taxon>
        <taxon>Pentapetalae</taxon>
        <taxon>rosids</taxon>
        <taxon>fabids</taxon>
        <taxon>Malpighiales</taxon>
        <taxon>Salicaceae</taxon>
        <taxon>Saliceae</taxon>
        <taxon>Salix</taxon>
    </lineage>
</organism>
<feature type="compositionally biased region" description="Basic and acidic residues" evidence="1">
    <location>
        <begin position="73"/>
        <end position="94"/>
    </location>
</feature>
<evidence type="ECO:0000313" key="2">
    <source>
        <dbReference type="EMBL" id="KAF9690102.1"/>
    </source>
</evidence>
<feature type="region of interest" description="Disordered" evidence="1">
    <location>
        <begin position="73"/>
        <end position="104"/>
    </location>
</feature>
<keyword evidence="3" id="KW-1185">Reference proteome</keyword>
<proteinExistence type="predicted"/>
<evidence type="ECO:0000256" key="1">
    <source>
        <dbReference type="SAM" id="MobiDB-lite"/>
    </source>
</evidence>
<reference evidence="2 3" key="1">
    <citation type="submission" date="2020-10" db="EMBL/GenBank/DDBJ databases">
        <title>Plant Genome Project.</title>
        <authorList>
            <person name="Zhang R.-G."/>
        </authorList>
    </citation>
    <scope>NUCLEOTIDE SEQUENCE [LARGE SCALE GENOMIC DNA]</scope>
    <source>
        <strain evidence="2">FAFU-HL-1</strain>
        <tissue evidence="2">Leaf</tissue>
    </source>
</reference>
<evidence type="ECO:0000313" key="3">
    <source>
        <dbReference type="Proteomes" id="UP000657918"/>
    </source>
</evidence>
<accession>A0A835NBN8</accession>
<protein>
    <submittedName>
        <fullName evidence="2">Uncharacterized protein</fullName>
    </submittedName>
</protein>
<dbReference type="AlphaFoldDB" id="A0A835NBN8"/>